<dbReference type="PANTHER" id="PTHR10887:SF445">
    <property type="entry name" value="NFX1-TYPE ZINC FINGER-CONTAINING PROTEIN 1"/>
    <property type="match status" value="1"/>
</dbReference>
<evidence type="ECO:0000259" key="12">
    <source>
        <dbReference type="PROSITE" id="PS51981"/>
    </source>
</evidence>
<dbReference type="PANTHER" id="PTHR10887">
    <property type="entry name" value="DNA2/NAM7 HELICASE FAMILY"/>
    <property type="match status" value="1"/>
</dbReference>
<evidence type="ECO:0000313" key="13">
    <source>
        <dbReference type="EMBL" id="KAL2836862.1"/>
    </source>
</evidence>
<comment type="subcellular location">
    <subcellularLocation>
        <location evidence="1">Cytoplasm</location>
    </subcellularLocation>
</comment>
<dbReference type="EMBL" id="JBFXLU010000170">
    <property type="protein sequence ID" value="KAL2836862.1"/>
    <property type="molecule type" value="Genomic_DNA"/>
</dbReference>
<dbReference type="PROSITE" id="PS51981">
    <property type="entry name" value="ZF_RZ"/>
    <property type="match status" value="1"/>
</dbReference>
<dbReference type="Proteomes" id="UP001610446">
    <property type="component" value="Unassembled WGS sequence"/>
</dbReference>
<keyword evidence="8" id="KW-0391">Immunity</keyword>
<accession>A0ABR4JCP5</accession>
<dbReference type="InterPro" id="IPR000571">
    <property type="entry name" value="Znf_CCCH"/>
</dbReference>
<evidence type="ECO:0000256" key="10">
    <source>
        <dbReference type="SAM" id="MobiDB-lite"/>
    </source>
</evidence>
<evidence type="ECO:0000313" key="14">
    <source>
        <dbReference type="Proteomes" id="UP001610446"/>
    </source>
</evidence>
<evidence type="ECO:0000256" key="1">
    <source>
        <dbReference type="ARBA" id="ARBA00004496"/>
    </source>
</evidence>
<organism evidence="13 14">
    <name type="scientific">Aspergillus pseudoustus</name>
    <dbReference type="NCBI Taxonomy" id="1810923"/>
    <lineage>
        <taxon>Eukaryota</taxon>
        <taxon>Fungi</taxon>
        <taxon>Dikarya</taxon>
        <taxon>Ascomycota</taxon>
        <taxon>Pezizomycotina</taxon>
        <taxon>Eurotiomycetes</taxon>
        <taxon>Eurotiomycetidae</taxon>
        <taxon>Eurotiales</taxon>
        <taxon>Aspergillaceae</taxon>
        <taxon>Aspergillus</taxon>
        <taxon>Aspergillus subgen. Nidulantes</taxon>
    </lineage>
</organism>
<evidence type="ECO:0000256" key="6">
    <source>
        <dbReference type="ARBA" id="ARBA00022806"/>
    </source>
</evidence>
<gene>
    <name evidence="13" type="ORF">BJY01DRAFT_258580</name>
</gene>
<keyword evidence="14" id="KW-1185">Reference proteome</keyword>
<proteinExistence type="predicted"/>
<dbReference type="CDD" id="cd17936">
    <property type="entry name" value="EEXXEc_NFX1"/>
    <property type="match status" value="1"/>
</dbReference>
<dbReference type="InterPro" id="IPR000967">
    <property type="entry name" value="Znf_NFX1"/>
</dbReference>
<sequence length="1959" mass="220036">MAYRGNWRSRGNAGRWGGSNGLRKHNQQERPCLHFQRGNCHYGGRCRYSHELTGGVDFMSNRTVYQSTPDYLDALNPYLDWKRLLRNGIQGSGYSQTEHDEIFQFWNGALEILESDNRGNHQFLVKDLVDDSLHGLDFILATADADNPEGISRIPAYDDLFLKVITHTSLLNCLSVDTFVGTLYTTFGGTNGDRAIRYLRSVCRNLLNKNGDSDESAPLTLLEMVKLLLNALYQLLSRVARARFHEELPGLLDLTGKLVFKMTETCSNADLDGLESRVEVMRSLIASASRTLVRSSGAEEASHTAEPALSSFPMDMQIPGGRHDNDFAEIYRVLILPTHQEIVSSDSEYLPSTNFLQPQFLADPLQRYIDSTFRLLRHDTFSSVKDVLRDLLQQNDLTQSPYQSVKDSGAHIYLGAQVQHIFITERNEFEAIVSFSNPSQLRNKSSNEQSRWWQDSSRLEEGSLVCLLASQGTDKSLLFLEVTAKNAYKDRAPHHKSTLVSDRFPPSITVKLATCLRQEVALLGQLYSAKASGVLVDFHGVIPATFVPILKNLQRIHSEGELAFQKWVLPGRQNDEGHKIRPPAYARKPGFIFPLTSITNSGADALALDPNNPGHIDILRLQNQTGLEHGQCQGLIAALTREYALIQGPPGTGKSYVGVKLVQALLEVRRVAKLGPIIVICYTNHALDQFLKHLLEVGIQRMIRIGGRSQATELEGKNLRVVSQVIEKTRVESQTLGMSYSELDDCMRSAGYALKPLHQSQQGPSWPAMANFLHRRWPKIHEQLERPDLEGFITVSDDKLLNWLGTKSMRAAQQTENEGEVVDRIRLEGLTRAAQENIYSLSVPERRILAMEWFKQWQEDGSAILYESLNHAAWLRERINAVHEEVSRRALIQAHVVGITTTALARHIETLRRLGSKVVICEEAAEVMEAHVTSALMPGVEHFIQIGDHRQLRPQIRNYLLSLEKPTGRKWQLDRSQFERRALGEPGLRPAPVAQLNVQRRMRPEISQLIRSVYPNLEDHLSVKTLPDVVGMGQNLFWLDHRYNEDLRTDGSRVKSHSNQWEVDMATALVRHLVRQGDYSSKDIALLTPYTGQLRKLRTSLSSDFEICLSERDLETLAADGFEYNEDGDINSIDHKAMEKKTLLQTLRLATIDNFQGEEAKVIVVSLVRSNPNRTVGFLRTENRINVLLSRAQQGMYLIGNTDTYLNVPMWADVHSQLSRANAVGTELALCCPRHPETPIFCSEPHDFERRSPEGGCSLPCTRRLEPCGHQCQSKCHSAVMHDRFACAKPCPRIRRSCEHECPKLCGEDCGPCMAKIEDVELPCGHIKNAVICHQKTNLKAIKCDVRVEKAVPRCGHTIQISCFRDVTPPFFHCPEPCTGLLSCGHSCHGCCGKCLIKFHDGKRQFKHRECIKRCDRPHSACNHRCPKTCHTGENCGACEAKCEVRCSHSVCDSACGKACAPCIEKCTWSCTHQGSCSMPCAAPCDRLPCDERCTKLLKCGHQCPSLCGEDCPDELCQDCGDNVDARVDLLEWKTFSEINLDQSPIIMRACGHFFTSESVDGLIGLHEVYTRDEEGRFNGLRDISFSLASAVPSCPDCKQPIRQFVTKRYNRVINRAVMDETYRRFLIKGRTELEGLEARLHAINETLHAEREIRVPESVTPWRNPRYVDCARVSKDASTLSKTMEAENQPMKRLMDAISASQKCPEDDIPLISVRIEAVSMAIRETDSQITLGAWLIHIKAQELMLSHNFKVINSSRKSATLQSVISTSPPPNLTGVMKDCLELITQARKASLSRIVIKATISFAKVAQLDAWYHRTYPGETTFDLHLNEKYKGLQSLEDRTETTRDLLAAAEKLCDGLGNCPDLQEQVQGLIRLHERPRYEMVTLDELQSIKTAMVSGRTGIATHSGHWYNCANGHPFAIGECGLPMEQARCPECGAPIGGQNHRPVEGVTRAQEME</sequence>
<keyword evidence="6" id="KW-0067">ATP-binding</keyword>
<keyword evidence="5 9" id="KW-0863">Zinc-finger</keyword>
<evidence type="ECO:0000256" key="3">
    <source>
        <dbReference type="ARBA" id="ARBA00022723"/>
    </source>
</evidence>
<dbReference type="SMART" id="SM00356">
    <property type="entry name" value="ZnF_C3H1"/>
    <property type="match status" value="1"/>
</dbReference>
<dbReference type="InterPro" id="IPR045055">
    <property type="entry name" value="DNA2/NAM7-like"/>
</dbReference>
<evidence type="ECO:0000256" key="7">
    <source>
        <dbReference type="ARBA" id="ARBA00022833"/>
    </source>
</evidence>
<dbReference type="Pfam" id="PF13087">
    <property type="entry name" value="AAA_12"/>
    <property type="match status" value="1"/>
</dbReference>
<dbReference type="InterPro" id="IPR047187">
    <property type="entry name" value="SF1_C_Upf1"/>
</dbReference>
<dbReference type="CDD" id="cd18808">
    <property type="entry name" value="SF1_C_Upf1"/>
    <property type="match status" value="1"/>
</dbReference>
<keyword evidence="7 9" id="KW-0862">Zinc</keyword>
<evidence type="ECO:0000256" key="9">
    <source>
        <dbReference type="PROSITE-ProRule" id="PRU00723"/>
    </source>
</evidence>
<dbReference type="InterPro" id="IPR027417">
    <property type="entry name" value="P-loop_NTPase"/>
</dbReference>
<keyword evidence="4" id="KW-0677">Repeat</keyword>
<feature type="region of interest" description="Disordered" evidence="10">
    <location>
        <begin position="1"/>
        <end position="22"/>
    </location>
</feature>
<dbReference type="InterPro" id="IPR041677">
    <property type="entry name" value="DNA2/NAM7_AAA_11"/>
</dbReference>
<keyword evidence="6" id="KW-0547">Nucleotide-binding</keyword>
<keyword evidence="6" id="KW-0347">Helicase</keyword>
<evidence type="ECO:0000256" key="4">
    <source>
        <dbReference type="ARBA" id="ARBA00022737"/>
    </source>
</evidence>
<dbReference type="PROSITE" id="PS50103">
    <property type="entry name" value="ZF_C3H1"/>
    <property type="match status" value="1"/>
</dbReference>
<dbReference type="InterPro" id="IPR041679">
    <property type="entry name" value="DNA2/NAM7-like_C"/>
</dbReference>
<reference evidence="13 14" key="1">
    <citation type="submission" date="2024-07" db="EMBL/GenBank/DDBJ databases">
        <title>Section-level genome sequencing and comparative genomics of Aspergillus sections Usti and Cavernicolus.</title>
        <authorList>
            <consortium name="Lawrence Berkeley National Laboratory"/>
            <person name="Nybo J.L."/>
            <person name="Vesth T.C."/>
            <person name="Theobald S."/>
            <person name="Frisvad J.C."/>
            <person name="Larsen T.O."/>
            <person name="Kjaerboelling I."/>
            <person name="Rothschild-Mancinelli K."/>
            <person name="Lyhne E.K."/>
            <person name="Kogle M.E."/>
            <person name="Barry K."/>
            <person name="Clum A."/>
            <person name="Na H."/>
            <person name="Ledsgaard L."/>
            <person name="Lin J."/>
            <person name="Lipzen A."/>
            <person name="Kuo A."/>
            <person name="Riley R."/>
            <person name="Mondo S."/>
            <person name="Labutti K."/>
            <person name="Haridas S."/>
            <person name="Pangalinan J."/>
            <person name="Salamov A.A."/>
            <person name="Simmons B.A."/>
            <person name="Magnuson J.K."/>
            <person name="Chen J."/>
            <person name="Drula E."/>
            <person name="Henrissat B."/>
            <person name="Wiebenga A."/>
            <person name="Lubbers R.J."/>
            <person name="Gomes A.C."/>
            <person name="Makela M.R."/>
            <person name="Stajich J."/>
            <person name="Grigoriev I.V."/>
            <person name="Mortensen U.H."/>
            <person name="De Vries R.P."/>
            <person name="Baker S.E."/>
            <person name="Andersen M.R."/>
        </authorList>
    </citation>
    <scope>NUCLEOTIDE SEQUENCE [LARGE SCALE GENOMIC DNA]</scope>
    <source>
        <strain evidence="13 14">CBS 123904</strain>
    </source>
</reference>
<evidence type="ECO:0000259" key="11">
    <source>
        <dbReference type="PROSITE" id="PS50103"/>
    </source>
</evidence>
<feature type="zinc finger region" description="C3H1-type" evidence="9">
    <location>
        <begin position="26"/>
        <end position="53"/>
    </location>
</feature>
<dbReference type="Pfam" id="PF13086">
    <property type="entry name" value="AAA_11"/>
    <property type="match status" value="1"/>
</dbReference>
<name>A0ABR4JCP5_9EURO</name>
<dbReference type="Pfam" id="PF20173">
    <property type="entry name" value="ZnF_RZ-type"/>
    <property type="match status" value="1"/>
</dbReference>
<dbReference type="Gene3D" id="3.40.50.300">
    <property type="entry name" value="P-loop containing nucleotide triphosphate hydrolases"/>
    <property type="match status" value="3"/>
</dbReference>
<evidence type="ECO:0008006" key="15">
    <source>
        <dbReference type="Google" id="ProtNLM"/>
    </source>
</evidence>
<keyword evidence="6" id="KW-0378">Hydrolase</keyword>
<feature type="domain" description="RZ-type" evidence="12">
    <location>
        <begin position="1885"/>
        <end position="1959"/>
    </location>
</feature>
<evidence type="ECO:0000256" key="5">
    <source>
        <dbReference type="ARBA" id="ARBA00022771"/>
    </source>
</evidence>
<comment type="caution">
    <text evidence="13">The sequence shown here is derived from an EMBL/GenBank/DDBJ whole genome shotgun (WGS) entry which is preliminary data.</text>
</comment>
<protein>
    <recommendedName>
        <fullName evidence="15">NFX1-type zinc finger-containing protein 1</fullName>
    </recommendedName>
</protein>
<dbReference type="CDD" id="cd06008">
    <property type="entry name" value="NF-X1-zinc-finger"/>
    <property type="match status" value="2"/>
</dbReference>
<dbReference type="SUPFAM" id="SSF52540">
    <property type="entry name" value="P-loop containing nucleoside triphosphate hydrolases"/>
    <property type="match status" value="1"/>
</dbReference>
<feature type="domain" description="C3H1-type" evidence="11">
    <location>
        <begin position="26"/>
        <end position="53"/>
    </location>
</feature>
<evidence type="ECO:0000256" key="2">
    <source>
        <dbReference type="ARBA" id="ARBA00022490"/>
    </source>
</evidence>
<dbReference type="SMART" id="SM00438">
    <property type="entry name" value="ZnF_NFX"/>
    <property type="match status" value="4"/>
</dbReference>
<evidence type="ECO:0000256" key="8">
    <source>
        <dbReference type="ARBA" id="ARBA00022859"/>
    </source>
</evidence>
<keyword evidence="2" id="KW-0963">Cytoplasm</keyword>
<keyword evidence="3 9" id="KW-0479">Metal-binding</keyword>
<dbReference type="InterPro" id="IPR046439">
    <property type="entry name" value="ZF_RZ_dom"/>
</dbReference>